<dbReference type="EMBL" id="CP000771">
    <property type="protein sequence ID" value="ABS60694.1"/>
    <property type="molecule type" value="Genomic_DNA"/>
</dbReference>
<organism evidence="1 2">
    <name type="scientific">Fervidobacterium nodosum (strain ATCC 35602 / DSM 5306 / Rt17-B1)</name>
    <dbReference type="NCBI Taxonomy" id="381764"/>
    <lineage>
        <taxon>Bacteria</taxon>
        <taxon>Thermotogati</taxon>
        <taxon>Thermotogota</taxon>
        <taxon>Thermotogae</taxon>
        <taxon>Thermotogales</taxon>
        <taxon>Fervidobacteriaceae</taxon>
        <taxon>Fervidobacterium</taxon>
    </lineage>
</organism>
<name>A7HLB1_FERNB</name>
<dbReference type="OrthoDB" id="43930at2"/>
<evidence type="ECO:0000313" key="2">
    <source>
        <dbReference type="Proteomes" id="UP000002415"/>
    </source>
</evidence>
<dbReference type="STRING" id="381764.Fnod_0841"/>
<dbReference type="HOGENOM" id="CLU_753866_0_0_0"/>
<dbReference type="eggNOG" id="COG0592">
    <property type="taxonomic scope" value="Bacteria"/>
</dbReference>
<gene>
    <name evidence="1" type="ordered locus">Fnod_0841</name>
</gene>
<sequence>MGSFTIEIDAEKLKDILKKADRVCGTLEPSNRKLTFFPQEGKLYLMASDSCFRGYFELSPYLFSKPFQPFQISLDVVKQFSSELLGRVNLLFQDGIVTFKCQNEILRLRVNYIENMAIQKVPEKMVLVSKKKFLSDFDLASCFIEEGSNVDIFISPNNIELISHHSGMLSYIKLGTQNIEESEEKGTFEFKPGSFSTSIPYVSARHIIKTFDLEEIEEIKIHFDELDQKMYILGNDIFTVCGDKPTETPEKIRNLCNRFQMQAKINAAQLQKLLRRSLISGRFSDTQLYTRNGELVVVSQYGGIAYKGGINTEINVNFSIKIKAHLLRSALNRMGSQNVLISIVEDFVLFSSPSLTRFLILRNERVE</sequence>
<accession>A7HLB1</accession>
<reference evidence="1 2" key="2">
    <citation type="journal article" date="2009" name="Proc. Natl. Acad. Sci. U.S.A.">
        <title>On the chimeric nature, thermophilic origin, and phylogenetic placement of the Thermotogales.</title>
        <authorList>
            <person name="Zhaxybayeva O."/>
            <person name="Swithers K.S."/>
            <person name="Lapierre P."/>
            <person name="Fournier G.P."/>
            <person name="Bickhart D.M."/>
            <person name="DeBoy R.T."/>
            <person name="Nelson K.E."/>
            <person name="Nesbo C.L."/>
            <person name="Doolittle W.F."/>
            <person name="Gogarten J.P."/>
            <person name="Noll K.M."/>
        </authorList>
    </citation>
    <scope>NUCLEOTIDE SEQUENCE [LARGE SCALE GENOMIC DNA]</scope>
    <source>
        <strain evidence="2">ATCC 35602 / DSM 5306 / Rt17-B1</strain>
    </source>
</reference>
<dbReference type="AlphaFoldDB" id="A7HLB1"/>
<evidence type="ECO:0008006" key="3">
    <source>
        <dbReference type="Google" id="ProtNLM"/>
    </source>
</evidence>
<protein>
    <recommendedName>
        <fullName evidence="3">DNA polymerase III subunit beta</fullName>
    </recommendedName>
</protein>
<dbReference type="Proteomes" id="UP000002415">
    <property type="component" value="Chromosome"/>
</dbReference>
<reference evidence="1 2" key="1">
    <citation type="submission" date="2007-07" db="EMBL/GenBank/DDBJ databases">
        <title>Complete sequence of Fervidobacterium nodosum Rt17-B1.</title>
        <authorList>
            <consortium name="US DOE Joint Genome Institute"/>
            <person name="Copeland A."/>
            <person name="Lucas S."/>
            <person name="Lapidus A."/>
            <person name="Barry K."/>
            <person name="Glavina del Rio T."/>
            <person name="Dalin E."/>
            <person name="Tice H."/>
            <person name="Pitluck S."/>
            <person name="Saunders E."/>
            <person name="Brettin T."/>
            <person name="Bruce D."/>
            <person name="Detter J.C."/>
            <person name="Han C."/>
            <person name="Schmutz J."/>
            <person name="Larimer F."/>
            <person name="Land M."/>
            <person name="Hauser L."/>
            <person name="Kyrpides N."/>
            <person name="Mikhailova N."/>
            <person name="Nelson K."/>
            <person name="Gogarten J.P."/>
            <person name="Noll K."/>
            <person name="Richardson P."/>
        </authorList>
    </citation>
    <scope>NUCLEOTIDE SEQUENCE [LARGE SCALE GENOMIC DNA]</scope>
    <source>
        <strain evidence="2">ATCC 35602 / DSM 5306 / Rt17-B1</strain>
    </source>
</reference>
<dbReference type="RefSeq" id="WP_011994010.1">
    <property type="nucleotide sequence ID" value="NC_009718.1"/>
</dbReference>
<dbReference type="KEGG" id="fno:Fnod_0841"/>
<keyword evidence="2" id="KW-1185">Reference proteome</keyword>
<proteinExistence type="predicted"/>
<evidence type="ECO:0000313" key="1">
    <source>
        <dbReference type="EMBL" id="ABS60694.1"/>
    </source>
</evidence>